<evidence type="ECO:0000313" key="2">
    <source>
        <dbReference type="EMBL" id="CQR70453.1"/>
    </source>
</evidence>
<dbReference type="PANTHER" id="PTHR37166:SF1">
    <property type="entry name" value="PROTEIN FLAG"/>
    <property type="match status" value="1"/>
</dbReference>
<evidence type="ECO:0000256" key="1">
    <source>
        <dbReference type="SAM" id="MobiDB-lite"/>
    </source>
</evidence>
<keyword evidence="3" id="KW-1185">Reference proteome</keyword>
<protein>
    <submittedName>
        <fullName evidence="2">CDS_ID OB2502</fullName>
    </submittedName>
</protein>
<organism evidence="2 3">
    <name type="scientific">Sporomusa ovata</name>
    <dbReference type="NCBI Taxonomy" id="2378"/>
    <lineage>
        <taxon>Bacteria</taxon>
        <taxon>Bacillati</taxon>
        <taxon>Bacillota</taxon>
        <taxon>Negativicutes</taxon>
        <taxon>Selenomonadales</taxon>
        <taxon>Sporomusaceae</taxon>
        <taxon>Sporomusa</taxon>
    </lineage>
</organism>
<dbReference type="InterPro" id="IPR035924">
    <property type="entry name" value="FlaG-like_sf"/>
</dbReference>
<feature type="compositionally biased region" description="Basic and acidic residues" evidence="1">
    <location>
        <begin position="46"/>
        <end position="59"/>
    </location>
</feature>
<feature type="region of interest" description="Disordered" evidence="1">
    <location>
        <begin position="19"/>
        <end position="59"/>
    </location>
</feature>
<dbReference type="PANTHER" id="PTHR37166">
    <property type="entry name" value="PROTEIN FLAG"/>
    <property type="match status" value="1"/>
</dbReference>
<dbReference type="AlphaFoldDB" id="A0A0U1KU92"/>
<dbReference type="Pfam" id="PF03646">
    <property type="entry name" value="FlaG"/>
    <property type="match status" value="1"/>
</dbReference>
<dbReference type="Proteomes" id="UP000049855">
    <property type="component" value="Unassembled WGS sequence"/>
</dbReference>
<dbReference type="EMBL" id="CTRP01000003">
    <property type="protein sequence ID" value="CQR70453.1"/>
    <property type="molecule type" value="Genomic_DNA"/>
</dbReference>
<dbReference type="InterPro" id="IPR005186">
    <property type="entry name" value="FlaG"/>
</dbReference>
<sequence>MEINSVTLTKGSAMYTPPTVLGNLDSGNEEKLGTKPELTIAGSKMENTEEREKPIDDPYKITNDMNKIIELFTADLKFVLHDKTKRLMVQLIDIKEQKVLKEFPPHQLLDTLAAIREYVGVLLDKKA</sequence>
<reference evidence="3" key="1">
    <citation type="submission" date="2015-03" db="EMBL/GenBank/DDBJ databases">
        <authorList>
            <person name="Nijsse Bart"/>
        </authorList>
    </citation>
    <scope>NUCLEOTIDE SEQUENCE [LARGE SCALE GENOMIC DNA]</scope>
</reference>
<proteinExistence type="predicted"/>
<accession>A0A0U1KU92</accession>
<dbReference type="RefSeq" id="WP_021169187.1">
    <property type="nucleotide sequence ID" value="NZ_CTRP01000003.1"/>
</dbReference>
<dbReference type="Gene3D" id="3.30.160.170">
    <property type="entry name" value="FlaG-like"/>
    <property type="match status" value="1"/>
</dbReference>
<evidence type="ECO:0000313" key="3">
    <source>
        <dbReference type="Proteomes" id="UP000049855"/>
    </source>
</evidence>
<name>A0A0U1KU92_9FIRM</name>
<gene>
    <name evidence="2" type="ORF">SpAn4DRAFT_1422</name>
</gene>
<dbReference type="SUPFAM" id="SSF160214">
    <property type="entry name" value="FlaG-like"/>
    <property type="match status" value="1"/>
</dbReference>